<dbReference type="Proteomes" id="UP000188268">
    <property type="component" value="Unassembled WGS sequence"/>
</dbReference>
<sequence length="20" mass="2166">MPVRLTALKVSIRLVLGVTV</sequence>
<gene>
    <name evidence="1" type="ORF">CCACVL1_17865</name>
</gene>
<accession>A0A1R3HPJ4</accession>
<proteinExistence type="predicted"/>
<protein>
    <submittedName>
        <fullName evidence="1">Uncharacterized protein</fullName>
    </submittedName>
</protein>
<organism evidence="1 2">
    <name type="scientific">Corchorus capsularis</name>
    <name type="common">Jute</name>
    <dbReference type="NCBI Taxonomy" id="210143"/>
    <lineage>
        <taxon>Eukaryota</taxon>
        <taxon>Viridiplantae</taxon>
        <taxon>Streptophyta</taxon>
        <taxon>Embryophyta</taxon>
        <taxon>Tracheophyta</taxon>
        <taxon>Spermatophyta</taxon>
        <taxon>Magnoliopsida</taxon>
        <taxon>eudicotyledons</taxon>
        <taxon>Gunneridae</taxon>
        <taxon>Pentapetalae</taxon>
        <taxon>rosids</taxon>
        <taxon>malvids</taxon>
        <taxon>Malvales</taxon>
        <taxon>Malvaceae</taxon>
        <taxon>Grewioideae</taxon>
        <taxon>Apeibeae</taxon>
        <taxon>Corchorus</taxon>
    </lineage>
</organism>
<evidence type="ECO:0000313" key="1">
    <source>
        <dbReference type="EMBL" id="OMO72295.1"/>
    </source>
</evidence>
<dbReference type="AlphaFoldDB" id="A0A1R3HPJ4"/>
<reference evidence="1 2" key="1">
    <citation type="submission" date="2013-09" db="EMBL/GenBank/DDBJ databases">
        <title>Corchorus capsularis genome sequencing.</title>
        <authorList>
            <person name="Alam M."/>
            <person name="Haque M.S."/>
            <person name="Islam M.S."/>
            <person name="Emdad E.M."/>
            <person name="Islam M.M."/>
            <person name="Ahmed B."/>
            <person name="Halim A."/>
            <person name="Hossen Q.M.M."/>
            <person name="Hossain M.Z."/>
            <person name="Ahmed R."/>
            <person name="Khan M.M."/>
            <person name="Islam R."/>
            <person name="Rashid M.M."/>
            <person name="Khan S.A."/>
            <person name="Rahman M.S."/>
            <person name="Alam M."/>
        </authorList>
    </citation>
    <scope>NUCLEOTIDE SEQUENCE [LARGE SCALE GENOMIC DNA]</scope>
    <source>
        <strain evidence="2">cv. CVL-1</strain>
        <tissue evidence="1">Whole seedling</tissue>
    </source>
</reference>
<keyword evidence="2" id="KW-1185">Reference proteome</keyword>
<comment type="caution">
    <text evidence="1">The sequence shown here is derived from an EMBL/GenBank/DDBJ whole genome shotgun (WGS) entry which is preliminary data.</text>
</comment>
<dbReference type="EMBL" id="AWWV01011449">
    <property type="protein sequence ID" value="OMO72295.1"/>
    <property type="molecule type" value="Genomic_DNA"/>
</dbReference>
<name>A0A1R3HPJ4_COCAP</name>
<evidence type="ECO:0000313" key="2">
    <source>
        <dbReference type="Proteomes" id="UP000188268"/>
    </source>
</evidence>